<dbReference type="EMBL" id="AWUE01016307">
    <property type="protein sequence ID" value="OMO92994.1"/>
    <property type="molecule type" value="Genomic_DNA"/>
</dbReference>
<accession>A0A1R3JDU7</accession>
<dbReference type="OrthoDB" id="1932213at2759"/>
<dbReference type="SUPFAM" id="SSF52058">
    <property type="entry name" value="L domain-like"/>
    <property type="match status" value="1"/>
</dbReference>
<dbReference type="AlphaFoldDB" id="A0A1R3JDU7"/>
<proteinExistence type="predicted"/>
<dbReference type="InterPro" id="IPR036047">
    <property type="entry name" value="F-box-like_dom_sf"/>
</dbReference>
<organism evidence="2 3">
    <name type="scientific">Corchorus olitorius</name>
    <dbReference type="NCBI Taxonomy" id="93759"/>
    <lineage>
        <taxon>Eukaryota</taxon>
        <taxon>Viridiplantae</taxon>
        <taxon>Streptophyta</taxon>
        <taxon>Embryophyta</taxon>
        <taxon>Tracheophyta</taxon>
        <taxon>Spermatophyta</taxon>
        <taxon>Magnoliopsida</taxon>
        <taxon>eudicotyledons</taxon>
        <taxon>Gunneridae</taxon>
        <taxon>Pentapetalae</taxon>
        <taxon>rosids</taxon>
        <taxon>malvids</taxon>
        <taxon>Malvales</taxon>
        <taxon>Malvaceae</taxon>
        <taxon>Grewioideae</taxon>
        <taxon>Apeibeae</taxon>
        <taxon>Corchorus</taxon>
    </lineage>
</organism>
<dbReference type="InterPro" id="IPR053772">
    <property type="entry name" value="At1g61320/At1g61330-like"/>
</dbReference>
<comment type="caution">
    <text evidence="2">The sequence shown here is derived from an EMBL/GenBank/DDBJ whole genome shotgun (WGS) entry which is preliminary data.</text>
</comment>
<dbReference type="PROSITE" id="PS50181">
    <property type="entry name" value="FBOX"/>
    <property type="match status" value="1"/>
</dbReference>
<dbReference type="SUPFAM" id="SSF81383">
    <property type="entry name" value="F-box domain"/>
    <property type="match status" value="1"/>
</dbReference>
<dbReference type="CDD" id="cd22160">
    <property type="entry name" value="F-box_AtFBL13-like"/>
    <property type="match status" value="1"/>
</dbReference>
<dbReference type="InterPro" id="IPR053781">
    <property type="entry name" value="F-box_AtFBL13-like"/>
</dbReference>
<dbReference type="InterPro" id="IPR001810">
    <property type="entry name" value="F-box_dom"/>
</dbReference>
<dbReference type="PANTHER" id="PTHR34145">
    <property type="entry name" value="OS02G0105600 PROTEIN"/>
    <property type="match status" value="1"/>
</dbReference>
<evidence type="ECO:0000313" key="3">
    <source>
        <dbReference type="Proteomes" id="UP000187203"/>
    </source>
</evidence>
<name>A0A1R3JDU7_9ROSI</name>
<protein>
    <recommendedName>
        <fullName evidence="1">F-box domain-containing protein</fullName>
    </recommendedName>
</protein>
<keyword evidence="3" id="KW-1185">Reference proteome</keyword>
<dbReference type="InterPro" id="IPR055357">
    <property type="entry name" value="LRR_At1g61320_AtMIF1"/>
</dbReference>
<dbReference type="Pfam" id="PF00646">
    <property type="entry name" value="F-box"/>
    <property type="match status" value="1"/>
</dbReference>
<reference evidence="3" key="1">
    <citation type="submission" date="2013-09" db="EMBL/GenBank/DDBJ databases">
        <title>Corchorus olitorius genome sequencing.</title>
        <authorList>
            <person name="Alam M."/>
            <person name="Haque M.S."/>
            <person name="Islam M.S."/>
            <person name="Emdad E.M."/>
            <person name="Islam M.M."/>
            <person name="Ahmed B."/>
            <person name="Halim A."/>
            <person name="Hossen Q.M.M."/>
            <person name="Hossain M.Z."/>
            <person name="Ahmed R."/>
            <person name="Khan M.M."/>
            <person name="Islam R."/>
            <person name="Rashid M.M."/>
            <person name="Khan S.A."/>
            <person name="Rahman M.S."/>
            <person name="Alam M."/>
            <person name="Yahiya A.S."/>
            <person name="Khan M.S."/>
            <person name="Azam M.S."/>
            <person name="Haque T."/>
            <person name="Lashkar M.Z.H."/>
            <person name="Akhand A.I."/>
            <person name="Morshed G."/>
            <person name="Roy S."/>
            <person name="Uddin K.S."/>
            <person name="Rabeya T."/>
            <person name="Hossain A.S."/>
            <person name="Chowdhury A."/>
            <person name="Snigdha A.R."/>
            <person name="Mortoza M.S."/>
            <person name="Matin S.A."/>
            <person name="Hoque S.M.E."/>
            <person name="Islam M.K."/>
            <person name="Roy D.K."/>
            <person name="Haider R."/>
            <person name="Moosa M.M."/>
            <person name="Elias S.M."/>
            <person name="Hasan A.M."/>
            <person name="Jahan S."/>
            <person name="Shafiuddin M."/>
            <person name="Mahmood N."/>
            <person name="Shommy N.S."/>
        </authorList>
    </citation>
    <scope>NUCLEOTIDE SEQUENCE [LARGE SCALE GENOMIC DNA]</scope>
    <source>
        <strain evidence="3">cv. O-4</strain>
    </source>
</reference>
<dbReference type="Pfam" id="PF23622">
    <property type="entry name" value="LRR_At1g61320_AtMIF1"/>
    <property type="match status" value="2"/>
</dbReference>
<gene>
    <name evidence="2" type="ORF">COLO4_17162</name>
</gene>
<dbReference type="InterPro" id="IPR032675">
    <property type="entry name" value="LRR_dom_sf"/>
</dbReference>
<dbReference type="Gene3D" id="1.20.1280.50">
    <property type="match status" value="1"/>
</dbReference>
<evidence type="ECO:0000313" key="2">
    <source>
        <dbReference type="EMBL" id="OMO92994.1"/>
    </source>
</evidence>
<evidence type="ECO:0000259" key="1">
    <source>
        <dbReference type="PROSITE" id="PS50181"/>
    </source>
</evidence>
<dbReference type="Proteomes" id="UP000187203">
    <property type="component" value="Unassembled WGS sequence"/>
</dbReference>
<dbReference type="PANTHER" id="PTHR34145:SF28">
    <property type="entry name" value="F-BOX DOMAIN-CONTAINING PROTEIN"/>
    <property type="match status" value="1"/>
</dbReference>
<sequence>MAVADDQSRLAGNKDDQVGLKENSKFLNIEQLPDEVLSIIISFLSVKEAISTSILSKRWRHLYLFMSRLDFDFDDDTFIEYSFDGLKSCRWGDHDIESTVDQFLKHYYSDDARRKIESFRLCLPEYFPYVDSDRWIRIAIELGAEELDLTLENFTYGKELVKFSFEILSGLQTSKLKHFRLQTDRFIAPPESVINLHSLATLELDNKLFNVDEALLETIFSTCVNLWKLVLRKCIFKSPNLTIAGPGINLKRKAKSISQSKTFFLQCPELEEMHLDLDLQRYNRMVDEMFITGFAIDAPKLKRLTSMHTILDINSEPQIPVSNAILCQLEQLELNFASWKYCNFLKMIPMLLACPMLQKFHLTLTSSDRPTKIPYVTYSNRHSFPNLKEVKIRTFYGNCGNSFVFYLLENVVALEQIILDTTSCLEFRKFKRMSKEYPFCESKLQFCKLKHMSHEVPNQQIRTKVASPIAKLVFQHHPNDNTGFTKIFLR</sequence>
<dbReference type="Gene3D" id="3.80.10.10">
    <property type="entry name" value="Ribonuclease Inhibitor"/>
    <property type="match status" value="1"/>
</dbReference>
<feature type="domain" description="F-box" evidence="1">
    <location>
        <begin position="26"/>
        <end position="62"/>
    </location>
</feature>